<dbReference type="RefSeq" id="WP_021010468.1">
    <property type="nucleotide sequence ID" value="NZ_ASHR01000024.1"/>
</dbReference>
<dbReference type="OrthoDB" id="5916883at2"/>
<dbReference type="EMBL" id="ASHR01000024">
    <property type="protein sequence ID" value="ERG64272.1"/>
    <property type="molecule type" value="Genomic_DNA"/>
</dbReference>
<sequence length="198" mass="21071">MPELANGKYVSQADAIRQWWPAARDALIETAGEYGAWLSFEALSGRVQARTGITTNQPPEEWIPRVLGAVATDAERRGEPRLTSLCVTAERRVAEDYAGVPAGTDAPTRERVAAADRLECYRAFGATMPDDGGAPTLLAPLPASTARPARAERPARTRAAAPKAASAPSGMRETTCPHCFMVVPVAPTCRDCGEPLAL</sequence>
<evidence type="ECO:0000313" key="3">
    <source>
        <dbReference type="Proteomes" id="UP000016462"/>
    </source>
</evidence>
<keyword evidence="3" id="KW-1185">Reference proteome</keyword>
<evidence type="ECO:0000256" key="1">
    <source>
        <dbReference type="SAM" id="MobiDB-lite"/>
    </source>
</evidence>
<name>U1LQG6_9MICO</name>
<dbReference type="Proteomes" id="UP000016462">
    <property type="component" value="Unassembled WGS sequence"/>
</dbReference>
<organism evidence="2 3">
    <name type="scientific">Agrococcus pavilionensis RW1</name>
    <dbReference type="NCBI Taxonomy" id="1330458"/>
    <lineage>
        <taxon>Bacteria</taxon>
        <taxon>Bacillati</taxon>
        <taxon>Actinomycetota</taxon>
        <taxon>Actinomycetes</taxon>
        <taxon>Micrococcales</taxon>
        <taxon>Microbacteriaceae</taxon>
        <taxon>Agrococcus</taxon>
    </lineage>
</organism>
<feature type="region of interest" description="Disordered" evidence="1">
    <location>
        <begin position="144"/>
        <end position="168"/>
    </location>
</feature>
<dbReference type="AlphaFoldDB" id="U1LQG6"/>
<protein>
    <submittedName>
        <fullName evidence="2">Uncharacterized protein</fullName>
    </submittedName>
</protein>
<feature type="compositionally biased region" description="Low complexity" evidence="1">
    <location>
        <begin position="157"/>
        <end position="168"/>
    </location>
</feature>
<accession>U1LQG6</accession>
<proteinExistence type="predicted"/>
<comment type="caution">
    <text evidence="2">The sequence shown here is derived from an EMBL/GenBank/DDBJ whole genome shotgun (WGS) entry which is preliminary data.</text>
</comment>
<reference evidence="2 3" key="1">
    <citation type="journal article" date="2013" name="Genome Announc.">
        <title>First draft genome sequence from a member of the genus agrococcus, isolated from modern microbialites.</title>
        <authorList>
            <person name="White R.A.III."/>
            <person name="Grassa C.J."/>
            <person name="Suttle C.A."/>
        </authorList>
    </citation>
    <scope>NUCLEOTIDE SEQUENCE [LARGE SCALE GENOMIC DNA]</scope>
    <source>
        <strain evidence="2 3">RW1</strain>
    </source>
</reference>
<evidence type="ECO:0000313" key="2">
    <source>
        <dbReference type="EMBL" id="ERG64272.1"/>
    </source>
</evidence>
<gene>
    <name evidence="2" type="ORF">L332_07375</name>
</gene>